<evidence type="ECO:0000313" key="1">
    <source>
        <dbReference type="EMBL" id="MBB3140714.1"/>
    </source>
</evidence>
<comment type="caution">
    <text evidence="1">The sequence shown here is derived from an EMBL/GenBank/DDBJ whole genome shotgun (WGS) entry which is preliminary data.</text>
</comment>
<organism evidence="1 2">
    <name type="scientific">Halomonas organivorans</name>
    <dbReference type="NCBI Taxonomy" id="257772"/>
    <lineage>
        <taxon>Bacteria</taxon>
        <taxon>Pseudomonadati</taxon>
        <taxon>Pseudomonadota</taxon>
        <taxon>Gammaproteobacteria</taxon>
        <taxon>Oceanospirillales</taxon>
        <taxon>Halomonadaceae</taxon>
        <taxon>Halomonas</taxon>
    </lineage>
</organism>
<dbReference type="RefSeq" id="WP_183387107.1">
    <property type="nucleotide sequence ID" value="NZ_JACHXM010000005.1"/>
</dbReference>
<sequence>MRHYERTHIAFDDRGNEFVIDEYRDIPDLDGLQHGGAISRGLTLFKTRDGHEVEYLAPGEFSVRIPGEESGVSVWTHDPEHV</sequence>
<dbReference type="EMBL" id="JACHXM010000005">
    <property type="protein sequence ID" value="MBB3140714.1"/>
    <property type="molecule type" value="Genomic_DNA"/>
</dbReference>
<reference evidence="1 2" key="1">
    <citation type="submission" date="2020-08" db="EMBL/GenBank/DDBJ databases">
        <title>Genomic Encyclopedia of Type Strains, Phase III (KMG-III): the genomes of soil and plant-associated and newly described type strains.</title>
        <authorList>
            <person name="Whitman W."/>
        </authorList>
    </citation>
    <scope>NUCLEOTIDE SEQUENCE [LARGE SCALE GENOMIC DNA]</scope>
    <source>
        <strain evidence="1 2">CECT 5995</strain>
    </source>
</reference>
<proteinExistence type="predicted"/>
<evidence type="ECO:0000313" key="2">
    <source>
        <dbReference type="Proteomes" id="UP000525987"/>
    </source>
</evidence>
<dbReference type="AlphaFoldDB" id="A0A7W5BX52"/>
<name>A0A7W5BX52_9GAMM</name>
<gene>
    <name evidence="1" type="ORF">FHR96_001579</name>
</gene>
<keyword evidence="2" id="KW-1185">Reference proteome</keyword>
<dbReference type="Proteomes" id="UP000525987">
    <property type="component" value="Unassembled WGS sequence"/>
</dbReference>
<accession>A0A7W5BX52</accession>
<protein>
    <submittedName>
        <fullName evidence="1">Uncharacterized protein</fullName>
    </submittedName>
</protein>